<reference evidence="2" key="1">
    <citation type="submission" date="2025-08" db="UniProtKB">
        <authorList>
            <consortium name="RefSeq"/>
        </authorList>
    </citation>
    <scope>IDENTIFICATION</scope>
    <source>
        <tissue evidence="2">Tentacle</tissue>
    </source>
</reference>
<dbReference type="InParanoid" id="A0A6P8HMU3"/>
<dbReference type="OrthoDB" id="5988093at2759"/>
<accession>A0A6P8HMU3</accession>
<dbReference type="GeneID" id="116293705"/>
<evidence type="ECO:0000313" key="1">
    <source>
        <dbReference type="Proteomes" id="UP000515163"/>
    </source>
</evidence>
<dbReference type="Proteomes" id="UP000515163">
    <property type="component" value="Unplaced"/>
</dbReference>
<dbReference type="AlphaFoldDB" id="A0A6P8HMU3"/>
<protein>
    <submittedName>
        <fullName evidence="2">Uncharacterized protein LOC116293705 isoform X1</fullName>
    </submittedName>
</protein>
<keyword evidence="1" id="KW-1185">Reference proteome</keyword>
<name>A0A6P8HMU3_ACTTE</name>
<evidence type="ECO:0000313" key="2">
    <source>
        <dbReference type="RefSeq" id="XP_031557026.1"/>
    </source>
</evidence>
<dbReference type="KEGG" id="aten:116293705"/>
<organism evidence="1 2">
    <name type="scientific">Actinia tenebrosa</name>
    <name type="common">Australian red waratah sea anemone</name>
    <dbReference type="NCBI Taxonomy" id="6105"/>
    <lineage>
        <taxon>Eukaryota</taxon>
        <taxon>Metazoa</taxon>
        <taxon>Cnidaria</taxon>
        <taxon>Anthozoa</taxon>
        <taxon>Hexacorallia</taxon>
        <taxon>Actiniaria</taxon>
        <taxon>Actiniidae</taxon>
        <taxon>Actinia</taxon>
    </lineage>
</organism>
<proteinExistence type="predicted"/>
<sequence length="155" mass="17247">MAGTGASSHKIFLPPSLIPAAGTPKTLTLPSAGTPGGSFNLGDGQKRWLVTGICLNKILLPALRGFVGTEMIKHYTHLRTTHSIDKQSPSKYLKTDKKYMLNYASINNTEAKHKKKVHLYDYSIKSEVDLAKLYLQPYMAKFTGKDDFSVFYLFC</sequence>
<dbReference type="RefSeq" id="XP_031557026.1">
    <property type="nucleotide sequence ID" value="XM_031701166.1"/>
</dbReference>
<gene>
    <name evidence="2" type="primary">LOC116293705</name>
</gene>